<dbReference type="Pfam" id="PF14291">
    <property type="entry name" value="DUF4371"/>
    <property type="match status" value="1"/>
</dbReference>
<dbReference type="PANTHER" id="PTHR45749:SF37">
    <property type="entry name" value="OS05G0311600 PROTEIN"/>
    <property type="match status" value="1"/>
</dbReference>
<keyword evidence="3" id="KW-1185">Reference proteome</keyword>
<proteinExistence type="predicted"/>
<dbReference type="OrthoDB" id="7203715at2759"/>
<protein>
    <submittedName>
        <fullName evidence="2">Zinc finger MYM-type protein 1-like</fullName>
    </submittedName>
</protein>
<dbReference type="InterPro" id="IPR006580">
    <property type="entry name" value="Znf_TTF"/>
</dbReference>
<gene>
    <name evidence="2" type="ORF">FWK35_00035737</name>
</gene>
<evidence type="ECO:0000259" key="1">
    <source>
        <dbReference type="SMART" id="SM00597"/>
    </source>
</evidence>
<evidence type="ECO:0000313" key="3">
    <source>
        <dbReference type="Proteomes" id="UP000478052"/>
    </source>
</evidence>
<dbReference type="PANTHER" id="PTHR45749">
    <property type="match status" value="1"/>
</dbReference>
<feature type="domain" description="TTF-type" evidence="1">
    <location>
        <begin position="67"/>
        <end position="157"/>
    </location>
</feature>
<sequence length="314" mass="35908">MANFLNIFNVKKEQTKNANNTEINLDQNDDLVNLKKVNNETSDLGNILSGPVRPILKSYPMTKFGTQNRSFNASHYNQHEWLEYSVSKDAIYCFACRNYSSGSNDNCIDSFTQTGFKNWKKASYFFKKLYICSLLILKPNIISLAWQNGLHKKKTEITGSVLTQISSQHSKLVAMHRSYMKTLIDISLLLSRQGISFRGHDETANSLNQGNFKEICDVMAKYNPDFAAKYCAKTNYLSHRIQDEIIAICSKYIRDNIVQEIKNVGLFKVAATKNERWYRDPLFLPTLTANDSQHSATVVLLRAVPTVLYLKSER</sequence>
<dbReference type="EMBL" id="VUJU01014397">
    <property type="protein sequence ID" value="KAF0702190.1"/>
    <property type="molecule type" value="Genomic_DNA"/>
</dbReference>
<dbReference type="InterPro" id="IPR025398">
    <property type="entry name" value="DUF4371"/>
</dbReference>
<accession>A0A6G0VMQ6</accession>
<dbReference type="Proteomes" id="UP000478052">
    <property type="component" value="Unassembled WGS sequence"/>
</dbReference>
<evidence type="ECO:0000313" key="2">
    <source>
        <dbReference type="EMBL" id="KAF0702190.1"/>
    </source>
</evidence>
<reference evidence="2 3" key="1">
    <citation type="submission" date="2019-08" db="EMBL/GenBank/DDBJ databases">
        <title>Whole genome of Aphis craccivora.</title>
        <authorList>
            <person name="Voronova N.V."/>
            <person name="Shulinski R.S."/>
            <person name="Bandarenka Y.V."/>
            <person name="Zhorov D.G."/>
            <person name="Warner D."/>
        </authorList>
    </citation>
    <scope>NUCLEOTIDE SEQUENCE [LARGE SCALE GENOMIC DNA]</scope>
    <source>
        <strain evidence="2">180601</strain>
        <tissue evidence="2">Whole Body</tissue>
    </source>
</reference>
<dbReference type="AlphaFoldDB" id="A0A6G0VMQ6"/>
<organism evidence="2 3">
    <name type="scientific">Aphis craccivora</name>
    <name type="common">Cowpea aphid</name>
    <dbReference type="NCBI Taxonomy" id="307492"/>
    <lineage>
        <taxon>Eukaryota</taxon>
        <taxon>Metazoa</taxon>
        <taxon>Ecdysozoa</taxon>
        <taxon>Arthropoda</taxon>
        <taxon>Hexapoda</taxon>
        <taxon>Insecta</taxon>
        <taxon>Pterygota</taxon>
        <taxon>Neoptera</taxon>
        <taxon>Paraneoptera</taxon>
        <taxon>Hemiptera</taxon>
        <taxon>Sternorrhyncha</taxon>
        <taxon>Aphidomorpha</taxon>
        <taxon>Aphidoidea</taxon>
        <taxon>Aphididae</taxon>
        <taxon>Aphidini</taxon>
        <taxon>Aphis</taxon>
        <taxon>Aphis</taxon>
    </lineage>
</organism>
<comment type="caution">
    <text evidence="2">The sequence shown here is derived from an EMBL/GenBank/DDBJ whole genome shotgun (WGS) entry which is preliminary data.</text>
</comment>
<dbReference type="SMART" id="SM00597">
    <property type="entry name" value="ZnF_TTF"/>
    <property type="match status" value="1"/>
</dbReference>
<name>A0A6G0VMQ6_APHCR</name>